<sequence length="343" mass="35644">MTDADDEPDTDAVDAPAAPVVAGTIRLSLLGADPALPLAQALRRGGAALADAEPGPKQASAELLARFHYGLASARAGRLGDVRLIAQLLEEVAARPAPLLWPQPDGTQIDAARPEVDPAGLPDVAAATAYRAAHLDALAKLLGETETLILPLSAPVLLCDPQSGRLAPRPAPGVVPPGWPEAPGTADALDAGFARLQAALTTLAPKAALRLIVLPAPAEASSETRAAHALVASRAAAWARAEDRVAQDPVLDALVARLATLPAEGRDFDRLATLITRLCGGADLLDLVEGTAAPLAPPPETDRKARQKDPERRAKRKAKAEARDKGRTAKVMCEDELLEAFSK</sequence>
<dbReference type="EMBL" id="QJTK01000001">
    <property type="protein sequence ID" value="PYF12859.1"/>
    <property type="molecule type" value="Genomic_DNA"/>
</dbReference>
<feature type="compositionally biased region" description="Basic and acidic residues" evidence="1">
    <location>
        <begin position="300"/>
        <end position="312"/>
    </location>
</feature>
<accession>A0A318U4B2</accession>
<name>A0A318U4B2_9RHOB</name>
<feature type="region of interest" description="Disordered" evidence="1">
    <location>
        <begin position="291"/>
        <end position="327"/>
    </location>
</feature>
<protein>
    <submittedName>
        <fullName evidence="2">Uncharacterized protein</fullName>
    </submittedName>
</protein>
<organism evidence="2 3">
    <name type="scientific">Rhodobacter viridis</name>
    <dbReference type="NCBI Taxonomy" id="1054202"/>
    <lineage>
        <taxon>Bacteria</taxon>
        <taxon>Pseudomonadati</taxon>
        <taxon>Pseudomonadota</taxon>
        <taxon>Alphaproteobacteria</taxon>
        <taxon>Rhodobacterales</taxon>
        <taxon>Rhodobacter group</taxon>
        <taxon>Rhodobacter</taxon>
    </lineage>
</organism>
<evidence type="ECO:0000313" key="2">
    <source>
        <dbReference type="EMBL" id="PYF12859.1"/>
    </source>
</evidence>
<dbReference type="RefSeq" id="WP_110803898.1">
    <property type="nucleotide sequence ID" value="NZ_QJTK01000001.1"/>
</dbReference>
<evidence type="ECO:0000313" key="3">
    <source>
        <dbReference type="Proteomes" id="UP000247727"/>
    </source>
</evidence>
<evidence type="ECO:0000256" key="1">
    <source>
        <dbReference type="SAM" id="MobiDB-lite"/>
    </source>
</evidence>
<keyword evidence="3" id="KW-1185">Reference proteome</keyword>
<gene>
    <name evidence="2" type="ORF">C8J30_101240</name>
</gene>
<dbReference type="AlphaFoldDB" id="A0A318U4B2"/>
<proteinExistence type="predicted"/>
<reference evidence="2 3" key="1">
    <citation type="submission" date="2018-06" db="EMBL/GenBank/DDBJ databases">
        <title>Genomic Encyclopedia of Type Strains, Phase III (KMG-III): the genomes of soil and plant-associated and newly described type strains.</title>
        <authorList>
            <person name="Whitman W."/>
        </authorList>
    </citation>
    <scope>NUCLEOTIDE SEQUENCE [LARGE SCALE GENOMIC DNA]</scope>
    <source>
        <strain evidence="2 3">JA737</strain>
    </source>
</reference>
<dbReference type="OrthoDB" id="7689452at2"/>
<dbReference type="Proteomes" id="UP000247727">
    <property type="component" value="Unassembled WGS sequence"/>
</dbReference>
<comment type="caution">
    <text evidence="2">The sequence shown here is derived from an EMBL/GenBank/DDBJ whole genome shotgun (WGS) entry which is preliminary data.</text>
</comment>